<feature type="compositionally biased region" description="Basic and acidic residues" evidence="2">
    <location>
        <begin position="96"/>
        <end position="116"/>
    </location>
</feature>
<keyword evidence="1" id="KW-0175">Coiled coil</keyword>
<name>A0A812QUL7_9DINO</name>
<dbReference type="AlphaFoldDB" id="A0A812QUL7"/>
<reference evidence="3" key="1">
    <citation type="submission" date="2021-02" db="EMBL/GenBank/DDBJ databases">
        <authorList>
            <person name="Dougan E. K."/>
            <person name="Rhodes N."/>
            <person name="Thang M."/>
            <person name="Chan C."/>
        </authorList>
    </citation>
    <scope>NUCLEOTIDE SEQUENCE</scope>
</reference>
<gene>
    <name evidence="3" type="primary">yqkD</name>
    <name evidence="3" type="ORF">SNAT2548_LOCUS22040</name>
</gene>
<dbReference type="EMBL" id="CAJNDS010002273">
    <property type="protein sequence ID" value="CAE7405101.1"/>
    <property type="molecule type" value="Genomic_DNA"/>
</dbReference>
<evidence type="ECO:0000256" key="1">
    <source>
        <dbReference type="SAM" id="Coils"/>
    </source>
</evidence>
<evidence type="ECO:0000313" key="4">
    <source>
        <dbReference type="Proteomes" id="UP000604046"/>
    </source>
</evidence>
<dbReference type="OrthoDB" id="10399867at2759"/>
<comment type="caution">
    <text evidence="3">The sequence shown here is derived from an EMBL/GenBank/DDBJ whole genome shotgun (WGS) entry which is preliminary data.</text>
</comment>
<protein>
    <submittedName>
        <fullName evidence="3">YqkD protein</fullName>
    </submittedName>
</protein>
<feature type="region of interest" description="Disordered" evidence="2">
    <location>
        <begin position="96"/>
        <end position="130"/>
    </location>
</feature>
<accession>A0A812QUL7</accession>
<evidence type="ECO:0000313" key="3">
    <source>
        <dbReference type="EMBL" id="CAE7405101.1"/>
    </source>
</evidence>
<sequence length="130" mass="15252">MLRPMSHIKQQELALGVQKASALFEARLRQLEAVKDQEIATLRERATSALRKADEQRALEVQGLLRQLEQERAARDASQYHIESLQRMVEELRQEALDRPSEAEAHRLREQLRQLREQQPARMTQPHRRA</sequence>
<dbReference type="Proteomes" id="UP000604046">
    <property type="component" value="Unassembled WGS sequence"/>
</dbReference>
<evidence type="ECO:0000256" key="2">
    <source>
        <dbReference type="SAM" id="MobiDB-lite"/>
    </source>
</evidence>
<proteinExistence type="predicted"/>
<organism evidence="3 4">
    <name type="scientific">Symbiodinium natans</name>
    <dbReference type="NCBI Taxonomy" id="878477"/>
    <lineage>
        <taxon>Eukaryota</taxon>
        <taxon>Sar</taxon>
        <taxon>Alveolata</taxon>
        <taxon>Dinophyceae</taxon>
        <taxon>Suessiales</taxon>
        <taxon>Symbiodiniaceae</taxon>
        <taxon>Symbiodinium</taxon>
    </lineage>
</organism>
<keyword evidence="4" id="KW-1185">Reference proteome</keyword>
<feature type="coiled-coil region" evidence="1">
    <location>
        <begin position="51"/>
        <end position="95"/>
    </location>
</feature>